<evidence type="ECO:0000313" key="1">
    <source>
        <dbReference type="EMBL" id="CAH3143258.1"/>
    </source>
</evidence>
<organism evidence="1 2">
    <name type="scientific">Pocillopora meandrina</name>
    <dbReference type="NCBI Taxonomy" id="46732"/>
    <lineage>
        <taxon>Eukaryota</taxon>
        <taxon>Metazoa</taxon>
        <taxon>Cnidaria</taxon>
        <taxon>Anthozoa</taxon>
        <taxon>Hexacorallia</taxon>
        <taxon>Scleractinia</taxon>
        <taxon>Astrocoeniina</taxon>
        <taxon>Pocilloporidae</taxon>
        <taxon>Pocillopora</taxon>
    </lineage>
</organism>
<proteinExistence type="predicted"/>
<evidence type="ECO:0000313" key="2">
    <source>
        <dbReference type="Proteomes" id="UP001159428"/>
    </source>
</evidence>
<protein>
    <submittedName>
        <fullName evidence="1">Uncharacterized protein</fullName>
    </submittedName>
</protein>
<sequence length="50" mass="5610">RNLQENQITDLSSIATSGIGHVYNLGYLQRNRFTFSLDAYIQVCTSSTNV</sequence>
<accession>A0AAU9XC82</accession>
<dbReference type="EMBL" id="CALNXJ010000037">
    <property type="protein sequence ID" value="CAH3143258.1"/>
    <property type="molecule type" value="Genomic_DNA"/>
</dbReference>
<comment type="caution">
    <text evidence="1">The sequence shown here is derived from an EMBL/GenBank/DDBJ whole genome shotgun (WGS) entry which is preliminary data.</text>
</comment>
<dbReference type="AlphaFoldDB" id="A0AAU9XC82"/>
<feature type="non-terminal residue" evidence="1">
    <location>
        <position position="1"/>
    </location>
</feature>
<dbReference type="Proteomes" id="UP001159428">
    <property type="component" value="Unassembled WGS sequence"/>
</dbReference>
<name>A0AAU9XC82_9CNID</name>
<gene>
    <name evidence="1" type="ORF">PMEA_00020524</name>
</gene>
<keyword evidence="2" id="KW-1185">Reference proteome</keyword>
<reference evidence="1 2" key="1">
    <citation type="submission" date="2022-05" db="EMBL/GenBank/DDBJ databases">
        <authorList>
            <consortium name="Genoscope - CEA"/>
            <person name="William W."/>
        </authorList>
    </citation>
    <scope>NUCLEOTIDE SEQUENCE [LARGE SCALE GENOMIC DNA]</scope>
</reference>